<dbReference type="InterPro" id="IPR000639">
    <property type="entry name" value="Epox_hydrolase-like"/>
</dbReference>
<dbReference type="PANTHER" id="PTHR46438">
    <property type="entry name" value="ALPHA/BETA-HYDROLASES SUPERFAMILY PROTEIN"/>
    <property type="match status" value="1"/>
</dbReference>
<accession>A0A0C1UUQ2</accession>
<reference evidence="1" key="1">
    <citation type="submission" date="2014-11" db="EMBL/GenBank/DDBJ databases">
        <authorList>
            <person name="Malar M.C."/>
            <person name="Sen D."/>
            <person name="Tripathy S."/>
        </authorList>
    </citation>
    <scope>NUCLEOTIDE SEQUENCE</scope>
    <source>
        <strain evidence="1">BDU141951</strain>
    </source>
</reference>
<reference evidence="1" key="3">
    <citation type="submission" date="2020-02" db="EMBL/GenBank/DDBJ databases">
        <authorList>
            <person name="Sarangi A.N."/>
            <person name="Ghosh S."/>
            <person name="Mukherjee M."/>
            <person name="Tripathy S."/>
        </authorList>
    </citation>
    <scope>NUCLEOTIDE SEQUENCE</scope>
    <source>
        <strain evidence="1">BDU141951</strain>
    </source>
</reference>
<dbReference type="GO" id="GO:0016787">
    <property type="term" value="F:hydrolase activity"/>
    <property type="evidence" value="ECO:0007669"/>
    <property type="project" value="UniProtKB-KW"/>
</dbReference>
<protein>
    <submittedName>
        <fullName evidence="1">Alpha/beta hydrolase</fullName>
    </submittedName>
</protein>
<dbReference type="AlphaFoldDB" id="A0A0C1UUQ2"/>
<dbReference type="Pfam" id="PF12697">
    <property type="entry name" value="Abhydrolase_6"/>
    <property type="match status" value="1"/>
</dbReference>
<organism evidence="1">
    <name type="scientific">Lyngbya confervoides BDU141951</name>
    <dbReference type="NCBI Taxonomy" id="1574623"/>
    <lineage>
        <taxon>Bacteria</taxon>
        <taxon>Bacillati</taxon>
        <taxon>Cyanobacteriota</taxon>
        <taxon>Cyanophyceae</taxon>
        <taxon>Oscillatoriophycideae</taxon>
        <taxon>Oscillatoriales</taxon>
        <taxon>Microcoleaceae</taxon>
        <taxon>Lyngbya</taxon>
    </lineage>
</organism>
<sequence length="312" mass="33682">MLQFLPPGFEQKVTATSLGIMAYYTQAADRRWATASDAAEPATLVCLHSLGGGSSAYEWSKIYGALAADYRIIAPDLVGWGQSAHPEREYCTEDYCDIIAHLIEQVAGAPAIVAATSLTAGVVVRLAIQRPELFQALFLVSPSGNDDFGVGYGYSLPAILAGTPVIDRLIYQFGAANETAVTQFLTNFLFAHPDRITAEIVQAYTTCTQQPNAEYSALASLKGNVCFDLTRYIGQLTVPTTIVVGEKSRFNRPDKTKRMAAMNRAAIQTVHVVPDVGVLPHVEEPSVVVGLLRAFLRQTLATERPSSVPVLS</sequence>
<reference evidence="1" key="2">
    <citation type="journal article" date="2015" name="Genome Announc.">
        <title>Draft Genome Sequence of Filamentous Marine Cyanobacterium Lyngbya confervoides Strain BDU141951.</title>
        <authorList>
            <person name="Chandrababunaidu M.M."/>
            <person name="Sen D."/>
            <person name="Tripathy S."/>
        </authorList>
    </citation>
    <scope>NUCLEOTIDE SEQUENCE</scope>
    <source>
        <strain evidence="1">BDU141951</strain>
    </source>
</reference>
<proteinExistence type="predicted"/>
<gene>
    <name evidence="1" type="ORF">QQ91_024270</name>
</gene>
<dbReference type="PRINTS" id="PR00412">
    <property type="entry name" value="EPOXHYDRLASE"/>
</dbReference>
<name>A0A0C1UUQ2_9CYAN</name>
<dbReference type="InterPro" id="IPR029058">
    <property type="entry name" value="AB_hydrolase_fold"/>
</dbReference>
<comment type="caution">
    <text evidence="1">The sequence shown here is derived from an EMBL/GenBank/DDBJ whole genome shotgun (WGS) entry which is preliminary data.</text>
</comment>
<dbReference type="SUPFAM" id="SSF53474">
    <property type="entry name" value="alpha/beta-Hydrolases"/>
    <property type="match status" value="1"/>
</dbReference>
<dbReference type="Gene3D" id="3.40.50.1820">
    <property type="entry name" value="alpha/beta hydrolase"/>
    <property type="match status" value="1"/>
</dbReference>
<evidence type="ECO:0000313" key="1">
    <source>
        <dbReference type="EMBL" id="NEV70209.1"/>
    </source>
</evidence>
<dbReference type="PANTHER" id="PTHR46438:SF2">
    <property type="entry name" value="ALPHA_BETA-HYDROLASES SUPERFAMILY PROTEIN"/>
    <property type="match status" value="1"/>
</dbReference>
<dbReference type="InterPro" id="IPR000073">
    <property type="entry name" value="AB_hydrolase_1"/>
</dbReference>
<dbReference type="EMBL" id="JTHE02000003">
    <property type="protein sequence ID" value="NEV70209.1"/>
    <property type="molecule type" value="Genomic_DNA"/>
</dbReference>
<keyword evidence="1" id="KW-0378">Hydrolase</keyword>